<dbReference type="AlphaFoldDB" id="A0A5J4J0V3"/>
<dbReference type="OrthoDB" id="9785180at2"/>
<dbReference type="PROSITE" id="PS51257">
    <property type="entry name" value="PROKAR_LIPOPROTEIN"/>
    <property type="match status" value="1"/>
</dbReference>
<evidence type="ECO:0008006" key="3">
    <source>
        <dbReference type="Google" id="ProtNLM"/>
    </source>
</evidence>
<dbReference type="EMBL" id="BKCG01000012">
    <property type="protein sequence ID" value="GER60926.1"/>
    <property type="molecule type" value="Genomic_DNA"/>
</dbReference>
<dbReference type="InterPro" id="IPR027304">
    <property type="entry name" value="Trigger_fact/SurA_dom_sf"/>
</dbReference>
<evidence type="ECO:0000313" key="2">
    <source>
        <dbReference type="Proteomes" id="UP000326509"/>
    </source>
</evidence>
<dbReference type="Proteomes" id="UP000326509">
    <property type="component" value="Unassembled WGS sequence"/>
</dbReference>
<dbReference type="RefSeq" id="WP_151675353.1">
    <property type="nucleotide sequence ID" value="NZ_BKCG01000012.1"/>
</dbReference>
<gene>
    <name evidence="1" type="ORF">ULMA_30340</name>
</gene>
<comment type="caution">
    <text evidence="1">The sequence shown here is derived from an EMBL/GenBank/DDBJ whole genome shotgun (WGS) entry which is preliminary data.</text>
</comment>
<name>A0A5J4J0V3_9FLAO</name>
<sequence length="284" mass="33092">MVRVIVLLFSLLLLVSCDYFKQTPSENPVARVNNSYLYQEDINDLVTEATSKEDSAIIVSNYINRWATQQLLLNQAKINLSQDRISNYERMVEDYKNDLFTEAYKGAIVLKQLDSTITTEKIESYYEANKENFSLTETLYKLRYIHVDSKFANISETKKKFTRFNTEDQQDLQRMSLEFKNVNLNDSIWIKKESVLKQLPVLKSNESTALKKSDFKQLEDSLGVYLLKIVDVLNPNDIAPLAYIKPTIEEIILSKRKLELIKKLEKDITKDAIKNKDFEIYTPK</sequence>
<keyword evidence="2" id="KW-1185">Reference proteome</keyword>
<protein>
    <recommendedName>
        <fullName evidence="3">Peptidylprolyl isomerase</fullName>
    </recommendedName>
</protein>
<proteinExistence type="predicted"/>
<reference evidence="1 2" key="1">
    <citation type="submission" date="2019-08" db="EMBL/GenBank/DDBJ databases">
        <title>Draft genome sequence of Ulvibacter marinus type strain NBRC 109484.</title>
        <authorList>
            <person name="Kawano K."/>
            <person name="Ushijima N."/>
            <person name="Kihara M."/>
            <person name="Itoh H."/>
        </authorList>
    </citation>
    <scope>NUCLEOTIDE SEQUENCE [LARGE SCALE GENOMIC DNA]</scope>
    <source>
        <strain evidence="1 2">NBRC 109484</strain>
    </source>
</reference>
<dbReference type="SUPFAM" id="SSF109998">
    <property type="entry name" value="Triger factor/SurA peptide-binding domain-like"/>
    <property type="match status" value="1"/>
</dbReference>
<organism evidence="1 2">
    <name type="scientific">Patiriisocius marinus</name>
    <dbReference type="NCBI Taxonomy" id="1397112"/>
    <lineage>
        <taxon>Bacteria</taxon>
        <taxon>Pseudomonadati</taxon>
        <taxon>Bacteroidota</taxon>
        <taxon>Flavobacteriia</taxon>
        <taxon>Flavobacteriales</taxon>
        <taxon>Flavobacteriaceae</taxon>
        <taxon>Patiriisocius</taxon>
    </lineage>
</organism>
<evidence type="ECO:0000313" key="1">
    <source>
        <dbReference type="EMBL" id="GER60926.1"/>
    </source>
</evidence>
<accession>A0A5J4J0V3</accession>